<protein>
    <submittedName>
        <fullName evidence="1">Uncharacterized protein</fullName>
    </submittedName>
</protein>
<accession>A0ACB7Y9P6</accession>
<dbReference type="EMBL" id="CM037157">
    <property type="protein sequence ID" value="KAH7850141.1"/>
    <property type="molecule type" value="Genomic_DNA"/>
</dbReference>
<keyword evidence="2" id="KW-1185">Reference proteome</keyword>
<dbReference type="Proteomes" id="UP000828048">
    <property type="component" value="Chromosome 7"/>
</dbReference>
<gene>
    <name evidence="1" type="ORF">Vadar_028471</name>
</gene>
<evidence type="ECO:0000313" key="2">
    <source>
        <dbReference type="Proteomes" id="UP000828048"/>
    </source>
</evidence>
<comment type="caution">
    <text evidence="1">The sequence shown here is derived from an EMBL/GenBank/DDBJ whole genome shotgun (WGS) entry which is preliminary data.</text>
</comment>
<organism evidence="1 2">
    <name type="scientific">Vaccinium darrowii</name>
    <dbReference type="NCBI Taxonomy" id="229202"/>
    <lineage>
        <taxon>Eukaryota</taxon>
        <taxon>Viridiplantae</taxon>
        <taxon>Streptophyta</taxon>
        <taxon>Embryophyta</taxon>
        <taxon>Tracheophyta</taxon>
        <taxon>Spermatophyta</taxon>
        <taxon>Magnoliopsida</taxon>
        <taxon>eudicotyledons</taxon>
        <taxon>Gunneridae</taxon>
        <taxon>Pentapetalae</taxon>
        <taxon>asterids</taxon>
        <taxon>Ericales</taxon>
        <taxon>Ericaceae</taxon>
        <taxon>Vaccinioideae</taxon>
        <taxon>Vaccinieae</taxon>
        <taxon>Vaccinium</taxon>
    </lineage>
</organism>
<proteinExistence type="predicted"/>
<reference evidence="1 2" key="1">
    <citation type="journal article" date="2021" name="Hortic Res">
        <title>High-quality reference genome and annotation aids understanding of berry development for evergreen blueberry (Vaccinium darrowii).</title>
        <authorList>
            <person name="Yu J."/>
            <person name="Hulse-Kemp A.M."/>
            <person name="Babiker E."/>
            <person name="Staton M."/>
        </authorList>
    </citation>
    <scope>NUCLEOTIDE SEQUENCE [LARGE SCALE GENOMIC DNA]</scope>
    <source>
        <strain evidence="2">cv. NJ 8807/NJ 8810</strain>
        <tissue evidence="1">Young leaf</tissue>
    </source>
</reference>
<evidence type="ECO:0000313" key="1">
    <source>
        <dbReference type="EMBL" id="KAH7850141.1"/>
    </source>
</evidence>
<name>A0ACB7Y9P6_9ERIC</name>
<sequence length="1223" mass="143159">MKHKSPKKFDPRVTFEPPVQVEPITIEDPDVDIDDSVDSPHEVLLLPLPGFPPEVPPRQAAPQIRKRKKAQLQDDENEKKKHRKTSTRIKKIEVTEDEDKDEDTEEEERQFRERRTKRRNEPGFTTQKEQEIQDEDKDEEVERRTKTKRNEPRLTRQKNQEMQEQEKEKEEEKEEQDQFREGRSKKRNEPRLTRHKKQQKQEEVEEEVEEEEEDQFRERRSKKRNEPRLTRKKKEELEEEEEEGEVVVTGSKKGNDPPVKRQKKEDQEKEKEQDEEEDDVTVIDFKPARVQNRSTLASIVSVLHDVTFTQGQIVEIQKSPFAAMLITITQQNLPEQFVKKYDNDILSVIQRYRMDEGKFYMGTKLVALTHEEIALIFGIISDNTKIRALNLNKKPDSPFVNRNFEGTSVMSYATMRERITDLIKITSKGKKKKGVEDESTKDLARLLTLYVLGTVFFKTTGPNFNWSYVPFVENWEECTTFAWSIHLTDHLNNELDTKRRTPWTVGGCTVALLYWLCEHAKIMEPVEPQIPRFMKWNVNELHAKLVETPVNTFSPEMVIDSQLQPTDEERRLYQILVTDETEEKHAEIPVDKPPVDEQAPKEDVQLLNSELQKQIHLLESEKNSMKHEIAEREIRERQKDNNIGRLLHLVDKLRRRLERYGKEAAAYEEIEKENMSAKFETMVLQEKVVQAEVEVMTLLAEKDHDKENIEAVLDELDDMAAHCVSQEFSHKKIVEDITNENVNLNVEIGSMLIDKDLTEEKIEEVIDQLDDMAAHCASQEYKDKKKIEEIEEKMQKISEKVVERNVGEEFASPTGIPHQIVTEEDSESSPGNPYEFRMATDEDIEKTITAAVSIIDKQEENEMKKKRLRAERVVEPSSLTKRVRERDDRVEKKKEDFFYERRRKRAQQAKAAQVENNSLRFETTTLDAFLSQEDKEKLNMLSNLLKDKKLPFWMDHDTQDAVSLEDAIGILNEGDVENTLLDGFTSILAADEQKPINTVCFKSVLWSLLKDEKNQIRDLFLDKKLREVNEKLDVFYYLVFPINSSGGIRAKDKNPYHWNLLVLDIPHGYWRHYNSIKPSRNGQDPYLKDAKLMAEYVSNFMQKLNIQKTEPSFRLLKSTSETIFGAKEKNEVVIVSEKTPQQKRGSVDCGIIVCYIIQKLLNAEPIPDNLSEVEINEFRVALVRRFLNDGHRSITPEVWKDRQELEQMQQKVPPEGDPREADK</sequence>